<protein>
    <recommendedName>
        <fullName evidence="3">CopG family transcriptional regulator</fullName>
    </recommendedName>
</protein>
<comment type="caution">
    <text evidence="1">The sequence shown here is derived from an EMBL/GenBank/DDBJ whole genome shotgun (WGS) entry which is preliminary data.</text>
</comment>
<evidence type="ECO:0008006" key="3">
    <source>
        <dbReference type="Google" id="ProtNLM"/>
    </source>
</evidence>
<keyword evidence="2" id="KW-1185">Reference proteome</keyword>
<dbReference type="EMBL" id="BAAANY010000025">
    <property type="protein sequence ID" value="GAA1702646.1"/>
    <property type="molecule type" value="Genomic_DNA"/>
</dbReference>
<evidence type="ECO:0000313" key="2">
    <source>
        <dbReference type="Proteomes" id="UP001500618"/>
    </source>
</evidence>
<organism evidence="1 2">
    <name type="scientific">Fodinicola feengrottensis</name>
    <dbReference type="NCBI Taxonomy" id="435914"/>
    <lineage>
        <taxon>Bacteria</taxon>
        <taxon>Bacillati</taxon>
        <taxon>Actinomycetota</taxon>
        <taxon>Actinomycetes</taxon>
        <taxon>Mycobacteriales</taxon>
        <taxon>Fodinicola</taxon>
    </lineage>
</organism>
<accession>A0ABN2ICX7</accession>
<reference evidence="1 2" key="1">
    <citation type="journal article" date="2019" name="Int. J. Syst. Evol. Microbiol.">
        <title>The Global Catalogue of Microorganisms (GCM) 10K type strain sequencing project: providing services to taxonomists for standard genome sequencing and annotation.</title>
        <authorList>
            <consortium name="The Broad Institute Genomics Platform"/>
            <consortium name="The Broad Institute Genome Sequencing Center for Infectious Disease"/>
            <person name="Wu L."/>
            <person name="Ma J."/>
        </authorList>
    </citation>
    <scope>NUCLEOTIDE SEQUENCE [LARGE SCALE GENOMIC DNA]</scope>
    <source>
        <strain evidence="1 2">JCM 14718</strain>
    </source>
</reference>
<proteinExistence type="predicted"/>
<name>A0ABN2ICX7_9ACTN</name>
<sequence>MIRLEININDEAAAVLTAHAKRHNLTITETVRQAIGTWNFIKGELAAGNTIRVMNHTSGHEHELALPHT</sequence>
<dbReference type="RefSeq" id="WP_344313646.1">
    <property type="nucleotide sequence ID" value="NZ_BAAANY010000025.1"/>
</dbReference>
<gene>
    <name evidence="1" type="ORF">GCM10009765_60120</name>
</gene>
<dbReference type="Proteomes" id="UP001500618">
    <property type="component" value="Unassembled WGS sequence"/>
</dbReference>
<evidence type="ECO:0000313" key="1">
    <source>
        <dbReference type="EMBL" id="GAA1702646.1"/>
    </source>
</evidence>